<reference evidence="2 3" key="1">
    <citation type="journal article" date="2024" name="Commun. Biol.">
        <title>Comparative genomic analysis of thermophilic fungi reveals convergent evolutionary adaptations and gene losses.</title>
        <authorList>
            <person name="Steindorff A.S."/>
            <person name="Aguilar-Pontes M.V."/>
            <person name="Robinson A.J."/>
            <person name="Andreopoulos B."/>
            <person name="LaButti K."/>
            <person name="Kuo A."/>
            <person name="Mondo S."/>
            <person name="Riley R."/>
            <person name="Otillar R."/>
            <person name="Haridas S."/>
            <person name="Lipzen A."/>
            <person name="Grimwood J."/>
            <person name="Schmutz J."/>
            <person name="Clum A."/>
            <person name="Reid I.D."/>
            <person name="Moisan M.C."/>
            <person name="Butler G."/>
            <person name="Nguyen T.T.M."/>
            <person name="Dewar K."/>
            <person name="Conant G."/>
            <person name="Drula E."/>
            <person name="Henrissat B."/>
            <person name="Hansel C."/>
            <person name="Singer S."/>
            <person name="Hutchinson M.I."/>
            <person name="de Vries R.P."/>
            <person name="Natvig D.O."/>
            <person name="Powell A.J."/>
            <person name="Tsang A."/>
            <person name="Grigoriev I.V."/>
        </authorList>
    </citation>
    <scope>NUCLEOTIDE SEQUENCE [LARGE SCALE GENOMIC DNA]</scope>
    <source>
        <strain evidence="2 3">ATCC 24622</strain>
    </source>
</reference>
<accession>A0ABR3X972</accession>
<dbReference type="InterPro" id="IPR052895">
    <property type="entry name" value="HetReg/Transcr_Mod"/>
</dbReference>
<dbReference type="PANTHER" id="PTHR24148">
    <property type="entry name" value="ANKYRIN REPEAT DOMAIN-CONTAINING PROTEIN 39 HOMOLOG-RELATED"/>
    <property type="match status" value="1"/>
</dbReference>
<feature type="domain" description="Heterokaryon incompatibility" evidence="1">
    <location>
        <begin position="2"/>
        <end position="90"/>
    </location>
</feature>
<evidence type="ECO:0000259" key="1">
    <source>
        <dbReference type="Pfam" id="PF06985"/>
    </source>
</evidence>
<protein>
    <recommendedName>
        <fullName evidence="1">Heterokaryon incompatibility domain-containing protein</fullName>
    </recommendedName>
</protein>
<evidence type="ECO:0000313" key="3">
    <source>
        <dbReference type="Proteomes" id="UP001586593"/>
    </source>
</evidence>
<proteinExistence type="predicted"/>
<dbReference type="Pfam" id="PF26639">
    <property type="entry name" value="Het-6_barrel"/>
    <property type="match status" value="1"/>
</dbReference>
<comment type="caution">
    <text evidence="2">The sequence shown here is derived from an EMBL/GenBank/DDBJ whole genome shotgun (WGS) entry which is preliminary data.</text>
</comment>
<keyword evidence="3" id="KW-1185">Reference proteome</keyword>
<dbReference type="InterPro" id="IPR010730">
    <property type="entry name" value="HET"/>
</dbReference>
<dbReference type="Proteomes" id="UP001586593">
    <property type="component" value="Unassembled WGS sequence"/>
</dbReference>
<evidence type="ECO:0000313" key="2">
    <source>
        <dbReference type="EMBL" id="KAL1872306.1"/>
    </source>
</evidence>
<name>A0ABR3X972_9PEZI</name>
<sequence length="499" mass="57203">MICIDQIDVGEKKSQIPLVRDIYARASSVIIWINEDDSRVSYAFRYLRHIVANRRVEATSRSALFDLNGWDAVRYLLNCDWFHRTWVLQESVVSKDAVFLCASDAMSINELFSGIDMAVSLLLARPREVKMLHVANVGSVRPALALKELKKHYSQTNYHLRLLWLLEHFRFMRTTLAHDRIYSLLGLCSSEEATSNPIRYDLEPEEVYKTFVASHARLYNNLDFLGLCTPAQRGTMCSGPLDKLMSRPFAGPSWVPNWPSKRLRRCLGLNNFDTDPKFFNVSDGMPITMSFQGNGLVVSGVRLDQIRNLGGFCYPERRLELSDANSRLFQQYFEFWTTATERRMPYKDKRHLAETFARTISLLGIYLDPVPSPIDIPDMFCRWCRDTILGRRLAEYGLEFTSGRSVDEPKTFIRMKRLISWEPFVTAKGYIGLAREQSCVGDEIWLVGGSSVPLLLSPQTDNTAYFKVKGEVFLDGFMFGETMRMEGSGLFSVQRITLV</sequence>
<dbReference type="Pfam" id="PF06985">
    <property type="entry name" value="HET"/>
    <property type="match status" value="1"/>
</dbReference>
<gene>
    <name evidence="2" type="ORF">VTK73DRAFT_1616</name>
</gene>
<dbReference type="PANTHER" id="PTHR24148:SF64">
    <property type="entry name" value="HETEROKARYON INCOMPATIBILITY DOMAIN-CONTAINING PROTEIN"/>
    <property type="match status" value="1"/>
</dbReference>
<organism evidence="2 3">
    <name type="scientific">Phialemonium thermophilum</name>
    <dbReference type="NCBI Taxonomy" id="223376"/>
    <lineage>
        <taxon>Eukaryota</taxon>
        <taxon>Fungi</taxon>
        <taxon>Dikarya</taxon>
        <taxon>Ascomycota</taxon>
        <taxon>Pezizomycotina</taxon>
        <taxon>Sordariomycetes</taxon>
        <taxon>Sordariomycetidae</taxon>
        <taxon>Cephalothecales</taxon>
        <taxon>Cephalothecaceae</taxon>
        <taxon>Phialemonium</taxon>
    </lineage>
</organism>
<dbReference type="EMBL" id="JAZHXJ010000140">
    <property type="protein sequence ID" value="KAL1872306.1"/>
    <property type="molecule type" value="Genomic_DNA"/>
</dbReference>